<feature type="non-terminal residue" evidence="1">
    <location>
        <position position="1"/>
    </location>
</feature>
<reference evidence="1" key="1">
    <citation type="submission" date="2020-10" db="EMBL/GenBank/DDBJ databases">
        <authorList>
            <person name="Gilroy R."/>
        </authorList>
    </citation>
    <scope>NUCLEOTIDE SEQUENCE</scope>
    <source>
        <strain evidence="1">ChiGjej1B1-24693</strain>
    </source>
</reference>
<dbReference type="EMBL" id="DVLP01000023">
    <property type="protein sequence ID" value="HIT74094.1"/>
    <property type="molecule type" value="Genomic_DNA"/>
</dbReference>
<proteinExistence type="predicted"/>
<sequence length="156" mass="16640">ITEALGVDVRMRVGTQLWLGAPGSRRATATVLDVHRVERGDAIGYWQRKSPTSGWVVIVAGGTANGIAMEAPTSARNLRSRAISFATGSLEALGRALSPYTIDGSKRWFAEPPHMQSSMVLLPGSATPPAIGDEVEVELRLTTANVDRIDLNEVSS</sequence>
<dbReference type="AlphaFoldDB" id="A0A9D1GV51"/>
<dbReference type="Gene3D" id="2.40.37.10">
    <property type="entry name" value="Lyase, Ornithine Decarboxylase, Chain A, domain 1"/>
    <property type="match status" value="1"/>
</dbReference>
<dbReference type="InterPro" id="IPR009006">
    <property type="entry name" value="Ala_racemase/Decarboxylase_C"/>
</dbReference>
<organism evidence="1 2">
    <name type="scientific">Candidatus Avipropionibacterium avicola</name>
    <dbReference type="NCBI Taxonomy" id="2840701"/>
    <lineage>
        <taxon>Bacteria</taxon>
        <taxon>Bacillati</taxon>
        <taxon>Actinomycetota</taxon>
        <taxon>Actinomycetes</taxon>
        <taxon>Propionibacteriales</taxon>
        <taxon>Propionibacteriaceae</taxon>
        <taxon>Propionibacteriaceae incertae sedis</taxon>
        <taxon>Candidatus Avipropionibacterium</taxon>
    </lineage>
</organism>
<dbReference type="Proteomes" id="UP000886842">
    <property type="component" value="Unassembled WGS sequence"/>
</dbReference>
<accession>A0A9D1GV51</accession>
<comment type="caution">
    <text evidence="1">The sequence shown here is derived from an EMBL/GenBank/DDBJ whole genome shotgun (WGS) entry which is preliminary data.</text>
</comment>
<dbReference type="GO" id="GO:0003824">
    <property type="term" value="F:catalytic activity"/>
    <property type="evidence" value="ECO:0007669"/>
    <property type="project" value="InterPro"/>
</dbReference>
<protein>
    <submittedName>
        <fullName evidence="1">Alanine racemase</fullName>
    </submittedName>
</protein>
<evidence type="ECO:0000313" key="1">
    <source>
        <dbReference type="EMBL" id="HIT74094.1"/>
    </source>
</evidence>
<gene>
    <name evidence="1" type="ORF">IAA98_00740</name>
</gene>
<name>A0A9D1GV51_9ACTN</name>
<reference evidence="1" key="2">
    <citation type="journal article" date="2021" name="PeerJ">
        <title>Extensive microbial diversity within the chicken gut microbiome revealed by metagenomics and culture.</title>
        <authorList>
            <person name="Gilroy R."/>
            <person name="Ravi A."/>
            <person name="Getino M."/>
            <person name="Pursley I."/>
            <person name="Horton D.L."/>
            <person name="Alikhan N.F."/>
            <person name="Baker D."/>
            <person name="Gharbi K."/>
            <person name="Hall N."/>
            <person name="Watson M."/>
            <person name="Adriaenssens E.M."/>
            <person name="Foster-Nyarko E."/>
            <person name="Jarju S."/>
            <person name="Secka A."/>
            <person name="Antonio M."/>
            <person name="Oren A."/>
            <person name="Chaudhuri R.R."/>
            <person name="La Ragione R."/>
            <person name="Hildebrand F."/>
            <person name="Pallen M.J."/>
        </authorList>
    </citation>
    <scope>NUCLEOTIDE SEQUENCE</scope>
    <source>
        <strain evidence="1">ChiGjej1B1-24693</strain>
    </source>
</reference>
<evidence type="ECO:0000313" key="2">
    <source>
        <dbReference type="Proteomes" id="UP000886842"/>
    </source>
</evidence>